<dbReference type="InterPro" id="IPR016709">
    <property type="entry name" value="HadA-like"/>
</dbReference>
<dbReference type="InterPro" id="IPR039569">
    <property type="entry name" value="FAS1-like_DH_region"/>
</dbReference>
<reference evidence="3 4" key="1">
    <citation type="journal article" date="2019" name="Int. J. Syst. Evol. Microbiol.">
        <title>The Global Catalogue of Microorganisms (GCM) 10K type strain sequencing project: providing services to taxonomists for standard genome sequencing and annotation.</title>
        <authorList>
            <consortium name="The Broad Institute Genomics Platform"/>
            <consortium name="The Broad Institute Genome Sequencing Center for Infectious Disease"/>
            <person name="Wu L."/>
            <person name="Ma J."/>
        </authorList>
    </citation>
    <scope>NUCLEOTIDE SEQUENCE [LARGE SCALE GENOMIC DNA]</scope>
    <source>
        <strain evidence="3 4">JCM 15900</strain>
    </source>
</reference>
<feature type="domain" description="FAS1-like dehydratase" evidence="2">
    <location>
        <begin position="19"/>
        <end position="149"/>
    </location>
</feature>
<dbReference type="EMBL" id="BAAAPZ010000006">
    <property type="protein sequence ID" value="GAA2096346.1"/>
    <property type="molecule type" value="Genomic_DNA"/>
</dbReference>
<protein>
    <recommendedName>
        <fullName evidence="2">FAS1-like dehydratase domain-containing protein</fullName>
    </recommendedName>
</protein>
<feature type="region of interest" description="Disordered" evidence="1">
    <location>
        <begin position="1"/>
        <end position="28"/>
    </location>
</feature>
<dbReference type="RefSeq" id="WP_291795021.1">
    <property type="nucleotide sequence ID" value="NZ_BAAAPZ010000006.1"/>
</dbReference>
<name>A0ABN2WPW6_9MICO</name>
<gene>
    <name evidence="3" type="ORF">GCM10009823_16400</name>
</gene>
<organism evidence="3 4">
    <name type="scientific">Brevibacterium salitolerans</name>
    <dbReference type="NCBI Taxonomy" id="1403566"/>
    <lineage>
        <taxon>Bacteria</taxon>
        <taxon>Bacillati</taxon>
        <taxon>Actinomycetota</taxon>
        <taxon>Actinomycetes</taxon>
        <taxon>Micrococcales</taxon>
        <taxon>Brevibacteriaceae</taxon>
        <taxon>Brevibacterium</taxon>
    </lineage>
</organism>
<sequence>MSQPHTEAPSQPRPQPQSIIGRTLPPFRTTPERSQLQFFAQVIGETDPVYTDVEAARAAGHADLLVPPTFLFSLELRRPDSHVLIDELGFDRRQFLHGEERFTYHALAYAGEELELAAEYTDCYEKRGGALTFIVRRTTVRREGALIAELSNVLAIRQLEIRS</sequence>
<evidence type="ECO:0000313" key="3">
    <source>
        <dbReference type="EMBL" id="GAA2096346.1"/>
    </source>
</evidence>
<evidence type="ECO:0000256" key="1">
    <source>
        <dbReference type="SAM" id="MobiDB-lite"/>
    </source>
</evidence>
<evidence type="ECO:0000259" key="2">
    <source>
        <dbReference type="Pfam" id="PF13452"/>
    </source>
</evidence>
<dbReference type="CDD" id="cd03441">
    <property type="entry name" value="R_hydratase_like"/>
    <property type="match status" value="1"/>
</dbReference>
<evidence type="ECO:0000313" key="4">
    <source>
        <dbReference type="Proteomes" id="UP001500984"/>
    </source>
</evidence>
<proteinExistence type="predicted"/>
<dbReference type="SUPFAM" id="SSF54637">
    <property type="entry name" value="Thioesterase/thiol ester dehydrase-isomerase"/>
    <property type="match status" value="1"/>
</dbReference>
<dbReference type="Gene3D" id="3.10.129.10">
    <property type="entry name" value="Hotdog Thioesterase"/>
    <property type="match status" value="1"/>
</dbReference>
<keyword evidence="4" id="KW-1185">Reference proteome</keyword>
<dbReference type="Pfam" id="PF13452">
    <property type="entry name" value="FAS1_DH_region"/>
    <property type="match status" value="1"/>
</dbReference>
<comment type="caution">
    <text evidence="3">The sequence shown here is derived from an EMBL/GenBank/DDBJ whole genome shotgun (WGS) entry which is preliminary data.</text>
</comment>
<accession>A0ABN2WPW6</accession>
<dbReference type="InterPro" id="IPR029069">
    <property type="entry name" value="HotDog_dom_sf"/>
</dbReference>
<dbReference type="PIRSF" id="PIRSF018072">
    <property type="entry name" value="UCP018072"/>
    <property type="match status" value="1"/>
</dbReference>
<dbReference type="Proteomes" id="UP001500984">
    <property type="component" value="Unassembled WGS sequence"/>
</dbReference>